<dbReference type="Proteomes" id="UP001174909">
    <property type="component" value="Unassembled WGS sequence"/>
</dbReference>
<evidence type="ECO:0000256" key="7">
    <source>
        <dbReference type="ARBA" id="ARBA00023157"/>
    </source>
</evidence>
<evidence type="ECO:0000256" key="5">
    <source>
        <dbReference type="ARBA" id="ARBA00023010"/>
    </source>
</evidence>
<comment type="caution">
    <text evidence="11">The sequence shown here is derived from an EMBL/GenBank/DDBJ whole genome shotgun (WGS) entry which is preliminary data.</text>
</comment>
<keyword evidence="5" id="KW-0811">Translocation</keyword>
<dbReference type="InterPro" id="IPR010625">
    <property type="entry name" value="CHCH"/>
</dbReference>
<evidence type="ECO:0000313" key="11">
    <source>
        <dbReference type="EMBL" id="CAI8031621.1"/>
    </source>
</evidence>
<dbReference type="Pfam" id="PF06747">
    <property type="entry name" value="CHCH"/>
    <property type="match status" value="1"/>
</dbReference>
<feature type="compositionally biased region" description="Basic and acidic residues" evidence="9">
    <location>
        <begin position="113"/>
        <end position="135"/>
    </location>
</feature>
<evidence type="ECO:0000256" key="9">
    <source>
        <dbReference type="SAM" id="MobiDB-lite"/>
    </source>
</evidence>
<keyword evidence="12" id="KW-1185">Reference proteome</keyword>
<feature type="region of interest" description="Disordered" evidence="9">
    <location>
        <begin position="107"/>
        <end position="156"/>
    </location>
</feature>
<evidence type="ECO:0000256" key="1">
    <source>
        <dbReference type="ARBA" id="ARBA00004173"/>
    </source>
</evidence>
<keyword evidence="8" id="KW-0676">Redox-active center</keyword>
<dbReference type="PROSITE" id="PS51808">
    <property type="entry name" value="CHCH"/>
    <property type="match status" value="1"/>
</dbReference>
<dbReference type="AlphaFoldDB" id="A0AA35SMS9"/>
<keyword evidence="2" id="KW-0813">Transport</keyword>
<evidence type="ECO:0000256" key="8">
    <source>
        <dbReference type="ARBA" id="ARBA00023284"/>
    </source>
</evidence>
<evidence type="ECO:0000256" key="6">
    <source>
        <dbReference type="ARBA" id="ARBA00023128"/>
    </source>
</evidence>
<dbReference type="GO" id="GO:0005758">
    <property type="term" value="C:mitochondrial intermembrane space"/>
    <property type="evidence" value="ECO:0007669"/>
    <property type="project" value="TreeGrafter"/>
</dbReference>
<dbReference type="PANTHER" id="PTHR21622">
    <property type="entry name" value="COILED-COIL-HELIX-COILED-COIL-HELIX DOMAIN CONTAINING 4"/>
    <property type="match status" value="1"/>
</dbReference>
<evidence type="ECO:0000259" key="10">
    <source>
        <dbReference type="Pfam" id="PF06747"/>
    </source>
</evidence>
<dbReference type="Gene3D" id="1.10.287.2900">
    <property type="match status" value="1"/>
</dbReference>
<sequence length="156" mass="17200">MSYCKREGEHRSVFLTEEDLAKPETLGSLVAEEEEDEEFGVILPNGEINWECPCLGGMPQGPCGQEFKDAFSCFHYSTAEEKGSDCIDKFRAMQECFQKYPDLYKDYEEDSEETTKTEEEGKGEKMGAEGEEKGSEQSSGGDGGSRVLTSSSVPGS</sequence>
<evidence type="ECO:0000256" key="3">
    <source>
        <dbReference type="ARBA" id="ARBA00022927"/>
    </source>
</evidence>
<keyword evidence="7" id="KW-1015">Disulfide bond</keyword>
<protein>
    <submittedName>
        <fullName evidence="11">Mitochondrial intermembrane space import and assembly protein 40</fullName>
    </submittedName>
</protein>
<reference evidence="11" key="1">
    <citation type="submission" date="2023-03" db="EMBL/GenBank/DDBJ databases">
        <authorList>
            <person name="Steffen K."/>
            <person name="Cardenas P."/>
        </authorList>
    </citation>
    <scope>NUCLEOTIDE SEQUENCE</scope>
</reference>
<dbReference type="EMBL" id="CASHTH010002554">
    <property type="protein sequence ID" value="CAI8031621.1"/>
    <property type="molecule type" value="Genomic_DNA"/>
</dbReference>
<accession>A0AA35SMS9</accession>
<proteinExistence type="predicted"/>
<dbReference type="InterPro" id="IPR039289">
    <property type="entry name" value="CHCHD4"/>
</dbReference>
<comment type="subcellular location">
    <subcellularLocation>
        <location evidence="1">Mitochondrion</location>
    </subcellularLocation>
</comment>
<feature type="domain" description="CHCH" evidence="10">
    <location>
        <begin position="63"/>
        <end position="99"/>
    </location>
</feature>
<dbReference type="GO" id="GO:0045041">
    <property type="term" value="P:protein import into mitochondrial intermembrane space"/>
    <property type="evidence" value="ECO:0007669"/>
    <property type="project" value="InterPro"/>
</dbReference>
<dbReference type="GO" id="GO:0015035">
    <property type="term" value="F:protein-disulfide reductase activity"/>
    <property type="evidence" value="ECO:0007669"/>
    <property type="project" value="InterPro"/>
</dbReference>
<evidence type="ECO:0000256" key="2">
    <source>
        <dbReference type="ARBA" id="ARBA00022448"/>
    </source>
</evidence>
<organism evidence="11 12">
    <name type="scientific">Geodia barretti</name>
    <name type="common">Barrett's horny sponge</name>
    <dbReference type="NCBI Taxonomy" id="519541"/>
    <lineage>
        <taxon>Eukaryota</taxon>
        <taxon>Metazoa</taxon>
        <taxon>Porifera</taxon>
        <taxon>Demospongiae</taxon>
        <taxon>Heteroscleromorpha</taxon>
        <taxon>Tetractinellida</taxon>
        <taxon>Astrophorina</taxon>
        <taxon>Geodiidae</taxon>
        <taxon>Geodia</taxon>
    </lineage>
</organism>
<evidence type="ECO:0000256" key="4">
    <source>
        <dbReference type="ARBA" id="ARBA00023002"/>
    </source>
</evidence>
<keyword evidence="6" id="KW-0496">Mitochondrion</keyword>
<feature type="compositionally biased region" description="Polar residues" evidence="9">
    <location>
        <begin position="147"/>
        <end position="156"/>
    </location>
</feature>
<keyword evidence="3" id="KW-0653">Protein transport</keyword>
<evidence type="ECO:0000313" key="12">
    <source>
        <dbReference type="Proteomes" id="UP001174909"/>
    </source>
</evidence>
<gene>
    <name evidence="11" type="ORF">GBAR_LOCUS17948</name>
</gene>
<dbReference type="PANTHER" id="PTHR21622:SF0">
    <property type="entry name" value="COILED-COIL-HELIX-COILED-COIL-HELIX DOMAIN CONTAINING 4"/>
    <property type="match status" value="1"/>
</dbReference>
<name>A0AA35SMS9_GEOBA</name>
<keyword evidence="4" id="KW-0560">Oxidoreductase</keyword>